<proteinExistence type="predicted"/>
<sequence length="93" mass="10370">MNIFLFPEVATPPPPPGSLAHNLGIHHKSTRGTRALCLPEHRSLSSACHIARPQHKIQPNYLLDKSMVSKGQCSRIITSHKRQSEIPTSTKRK</sequence>
<gene>
    <name evidence="1" type="ORF">E2C01_053067</name>
</gene>
<accession>A0A5B7GJC1</accession>
<keyword evidence="2" id="KW-1185">Reference proteome</keyword>
<organism evidence="1 2">
    <name type="scientific">Portunus trituberculatus</name>
    <name type="common">Swimming crab</name>
    <name type="synonym">Neptunus trituberculatus</name>
    <dbReference type="NCBI Taxonomy" id="210409"/>
    <lineage>
        <taxon>Eukaryota</taxon>
        <taxon>Metazoa</taxon>
        <taxon>Ecdysozoa</taxon>
        <taxon>Arthropoda</taxon>
        <taxon>Crustacea</taxon>
        <taxon>Multicrustacea</taxon>
        <taxon>Malacostraca</taxon>
        <taxon>Eumalacostraca</taxon>
        <taxon>Eucarida</taxon>
        <taxon>Decapoda</taxon>
        <taxon>Pleocyemata</taxon>
        <taxon>Brachyura</taxon>
        <taxon>Eubrachyura</taxon>
        <taxon>Portunoidea</taxon>
        <taxon>Portunidae</taxon>
        <taxon>Portuninae</taxon>
        <taxon>Portunus</taxon>
    </lineage>
</organism>
<dbReference type="AlphaFoldDB" id="A0A5B7GJC1"/>
<comment type="caution">
    <text evidence="1">The sequence shown here is derived from an EMBL/GenBank/DDBJ whole genome shotgun (WGS) entry which is preliminary data.</text>
</comment>
<dbReference type="Proteomes" id="UP000324222">
    <property type="component" value="Unassembled WGS sequence"/>
</dbReference>
<name>A0A5B7GJC1_PORTR</name>
<evidence type="ECO:0000313" key="1">
    <source>
        <dbReference type="EMBL" id="MPC59052.1"/>
    </source>
</evidence>
<evidence type="ECO:0000313" key="2">
    <source>
        <dbReference type="Proteomes" id="UP000324222"/>
    </source>
</evidence>
<protein>
    <submittedName>
        <fullName evidence="1">Uncharacterized protein</fullName>
    </submittedName>
</protein>
<dbReference type="EMBL" id="VSRR010016211">
    <property type="protein sequence ID" value="MPC59052.1"/>
    <property type="molecule type" value="Genomic_DNA"/>
</dbReference>
<reference evidence="1 2" key="1">
    <citation type="submission" date="2019-05" db="EMBL/GenBank/DDBJ databases">
        <title>Another draft genome of Portunus trituberculatus and its Hox gene families provides insights of decapod evolution.</title>
        <authorList>
            <person name="Jeong J.-H."/>
            <person name="Song I."/>
            <person name="Kim S."/>
            <person name="Choi T."/>
            <person name="Kim D."/>
            <person name="Ryu S."/>
            <person name="Kim W."/>
        </authorList>
    </citation>
    <scope>NUCLEOTIDE SEQUENCE [LARGE SCALE GENOMIC DNA]</scope>
    <source>
        <tissue evidence="1">Muscle</tissue>
    </source>
</reference>